<gene>
    <name evidence="1" type="ORF">OTU49_007733</name>
</gene>
<reference evidence="1 2" key="1">
    <citation type="journal article" date="2024" name="BMC Genomics">
        <title>Genome assembly of redclaw crayfish (Cherax quadricarinatus) provides insights into its immune adaptation and hypoxia tolerance.</title>
        <authorList>
            <person name="Liu Z."/>
            <person name="Zheng J."/>
            <person name="Li H."/>
            <person name="Fang K."/>
            <person name="Wang S."/>
            <person name="He J."/>
            <person name="Zhou D."/>
            <person name="Weng S."/>
            <person name="Chi M."/>
            <person name="Gu Z."/>
            <person name="He J."/>
            <person name="Li F."/>
            <person name="Wang M."/>
        </authorList>
    </citation>
    <scope>NUCLEOTIDE SEQUENCE [LARGE SCALE GENOMIC DNA]</scope>
    <source>
        <strain evidence="1">ZL_2023a</strain>
    </source>
</reference>
<evidence type="ECO:0000313" key="2">
    <source>
        <dbReference type="Proteomes" id="UP001445076"/>
    </source>
</evidence>
<accession>A0AAW0YMY2</accession>
<comment type="caution">
    <text evidence="1">The sequence shown here is derived from an EMBL/GenBank/DDBJ whole genome shotgun (WGS) entry which is preliminary data.</text>
</comment>
<proteinExistence type="predicted"/>
<dbReference type="AlphaFoldDB" id="A0AAW0YMY2"/>
<protein>
    <submittedName>
        <fullName evidence="1">Uncharacterized protein</fullName>
    </submittedName>
</protein>
<evidence type="ECO:0000313" key="1">
    <source>
        <dbReference type="EMBL" id="KAK8752811.1"/>
    </source>
</evidence>
<name>A0AAW0YMY2_CHEQU</name>
<feature type="non-terminal residue" evidence="1">
    <location>
        <position position="213"/>
    </location>
</feature>
<feature type="non-terminal residue" evidence="1">
    <location>
        <position position="1"/>
    </location>
</feature>
<sequence length="213" mass="23454">DWLPYNPRGQRDIPRLDLLTLKNSSINGTQDQTTFEQPSFQNIISSTFINTHSISHQGKHAAVTVPVQHMSENINSGIFKVPRLLSNTLAVKNSTINLLSMTSIPEESSLLEATESEVPSQVCPSKENPLTSTLNQTILNPPRSSSVHSQTHCNAQIEKAIQAAHSGPSNTRKEIDNQVHCKRDIKETLEDNHSTIAVTATQDPSINKTTNNN</sequence>
<dbReference type="EMBL" id="JARKIK010000004">
    <property type="protein sequence ID" value="KAK8752811.1"/>
    <property type="molecule type" value="Genomic_DNA"/>
</dbReference>
<keyword evidence="2" id="KW-1185">Reference proteome</keyword>
<organism evidence="1 2">
    <name type="scientific">Cherax quadricarinatus</name>
    <name type="common">Australian red claw crayfish</name>
    <dbReference type="NCBI Taxonomy" id="27406"/>
    <lineage>
        <taxon>Eukaryota</taxon>
        <taxon>Metazoa</taxon>
        <taxon>Ecdysozoa</taxon>
        <taxon>Arthropoda</taxon>
        <taxon>Crustacea</taxon>
        <taxon>Multicrustacea</taxon>
        <taxon>Malacostraca</taxon>
        <taxon>Eumalacostraca</taxon>
        <taxon>Eucarida</taxon>
        <taxon>Decapoda</taxon>
        <taxon>Pleocyemata</taxon>
        <taxon>Astacidea</taxon>
        <taxon>Parastacoidea</taxon>
        <taxon>Parastacidae</taxon>
        <taxon>Cherax</taxon>
    </lineage>
</organism>
<dbReference type="Proteomes" id="UP001445076">
    <property type="component" value="Unassembled WGS sequence"/>
</dbReference>